<comment type="caution">
    <text evidence="2">The sequence shown here is derived from an EMBL/GenBank/DDBJ whole genome shotgun (WGS) entry which is preliminary data.</text>
</comment>
<evidence type="ECO:0000259" key="1">
    <source>
        <dbReference type="Pfam" id="PF13521"/>
    </source>
</evidence>
<dbReference type="InterPro" id="IPR027417">
    <property type="entry name" value="P-loop_NTPase"/>
</dbReference>
<dbReference type="InterPro" id="IPR038727">
    <property type="entry name" value="NadR/Ttd14_AAA_dom"/>
</dbReference>
<name>A0ABT3GX62_9RHOB</name>
<feature type="domain" description="NadR/Ttd14 AAA" evidence="1">
    <location>
        <begin position="5"/>
        <end position="166"/>
    </location>
</feature>
<dbReference type="Pfam" id="PF13521">
    <property type="entry name" value="AAA_28"/>
    <property type="match status" value="1"/>
</dbReference>
<dbReference type="EMBL" id="JAPDFL010000001">
    <property type="protein sequence ID" value="MCW1932149.1"/>
    <property type="molecule type" value="Genomic_DNA"/>
</dbReference>
<protein>
    <submittedName>
        <fullName evidence="2">AAA family ATPase</fullName>
    </submittedName>
</protein>
<dbReference type="Gene3D" id="3.40.50.300">
    <property type="entry name" value="P-loop containing nucleotide triphosphate hydrolases"/>
    <property type="match status" value="1"/>
</dbReference>
<proteinExistence type="predicted"/>
<sequence>MRRFFLLTGCSGSGKSTLLDALAAEGMATVPEPGRRLVAQALAGDGKGLPWDDPKGFAERAIALALDDWHAAQALRGPVVFDRGLLDAIAAYEHVTGALPPQAQTLGACYNPQVFVAQPWPAIFATDAERQHDFDAALAEYHRLIAFLPRFGYRALPLPEAPVADRVTFVRAVLAQQNPPGVPAG</sequence>
<evidence type="ECO:0000313" key="3">
    <source>
        <dbReference type="Proteomes" id="UP001208938"/>
    </source>
</evidence>
<evidence type="ECO:0000313" key="2">
    <source>
        <dbReference type="EMBL" id="MCW1932149.1"/>
    </source>
</evidence>
<gene>
    <name evidence="2" type="ORF">OKW52_07710</name>
</gene>
<dbReference type="Proteomes" id="UP001208938">
    <property type="component" value="Unassembled WGS sequence"/>
</dbReference>
<dbReference type="SUPFAM" id="SSF52540">
    <property type="entry name" value="P-loop containing nucleoside triphosphate hydrolases"/>
    <property type="match status" value="1"/>
</dbReference>
<keyword evidence="3" id="KW-1185">Reference proteome</keyword>
<accession>A0ABT3GX62</accession>
<reference evidence="2 3" key="1">
    <citation type="submission" date="2022-10" db="EMBL/GenBank/DDBJ databases">
        <title>Pararhodobacter sp. nov., isolated from marine algae.</title>
        <authorList>
            <person name="Choi B.J."/>
            <person name="Kim J.M."/>
            <person name="Lee J.K."/>
            <person name="Choi D.G."/>
            <person name="Jeon C.O."/>
        </authorList>
    </citation>
    <scope>NUCLEOTIDE SEQUENCE [LARGE SCALE GENOMIC DNA]</scope>
    <source>
        <strain evidence="2 3">ZQ420</strain>
    </source>
</reference>
<dbReference type="RefSeq" id="WP_264505198.1">
    <property type="nucleotide sequence ID" value="NZ_JAPDFL010000001.1"/>
</dbReference>
<organism evidence="2 3">
    <name type="scientific">Pararhodobacter zhoushanensis</name>
    <dbReference type="NCBI Taxonomy" id="2479545"/>
    <lineage>
        <taxon>Bacteria</taxon>
        <taxon>Pseudomonadati</taxon>
        <taxon>Pseudomonadota</taxon>
        <taxon>Alphaproteobacteria</taxon>
        <taxon>Rhodobacterales</taxon>
        <taxon>Paracoccaceae</taxon>
        <taxon>Pararhodobacter</taxon>
    </lineage>
</organism>